<protein>
    <recommendedName>
        <fullName evidence="5">Rieske domain-containing protein</fullName>
    </recommendedName>
</protein>
<evidence type="ECO:0000256" key="4">
    <source>
        <dbReference type="ARBA" id="ARBA00023014"/>
    </source>
</evidence>
<dbReference type="Pfam" id="PF22543">
    <property type="entry name" value="Rieske_4"/>
    <property type="match status" value="1"/>
</dbReference>
<keyword evidence="7" id="KW-1185">Reference proteome</keyword>
<keyword evidence="4" id="KW-0411">Iron-sulfur</keyword>
<name>A0ABP1PSS1_9HEXA</name>
<dbReference type="PROSITE" id="PS51296">
    <property type="entry name" value="RIESKE"/>
    <property type="match status" value="1"/>
</dbReference>
<evidence type="ECO:0000313" key="6">
    <source>
        <dbReference type="EMBL" id="CAL8072240.1"/>
    </source>
</evidence>
<dbReference type="PANTHER" id="PTHR21496:SF25">
    <property type="entry name" value="RIESKE DOMAIN-CONTAINING PROTEIN"/>
    <property type="match status" value="1"/>
</dbReference>
<evidence type="ECO:0000313" key="7">
    <source>
        <dbReference type="Proteomes" id="UP001642540"/>
    </source>
</evidence>
<accession>A0ABP1PSS1</accession>
<dbReference type="InterPro" id="IPR036922">
    <property type="entry name" value="Rieske_2Fe-2S_sf"/>
</dbReference>
<dbReference type="InterPro" id="IPR054716">
    <property type="entry name" value="Sol_Rieske_ferrdox_dom"/>
</dbReference>
<proteinExistence type="predicted"/>
<dbReference type="SUPFAM" id="SSF50022">
    <property type="entry name" value="ISP domain"/>
    <property type="match status" value="1"/>
</dbReference>
<keyword evidence="2" id="KW-0479">Metal-binding</keyword>
<evidence type="ECO:0000259" key="5">
    <source>
        <dbReference type="PROSITE" id="PS51296"/>
    </source>
</evidence>
<reference evidence="6 7" key="1">
    <citation type="submission" date="2024-08" db="EMBL/GenBank/DDBJ databases">
        <authorList>
            <person name="Cucini C."/>
            <person name="Frati F."/>
        </authorList>
    </citation>
    <scope>NUCLEOTIDE SEQUENCE [LARGE SCALE GENOMIC DNA]</scope>
</reference>
<evidence type="ECO:0000256" key="2">
    <source>
        <dbReference type="ARBA" id="ARBA00022723"/>
    </source>
</evidence>
<dbReference type="PANTHER" id="PTHR21496">
    <property type="entry name" value="FERREDOXIN-RELATED"/>
    <property type="match status" value="1"/>
</dbReference>
<feature type="domain" description="Rieske" evidence="5">
    <location>
        <begin position="73"/>
        <end position="177"/>
    </location>
</feature>
<dbReference type="EMBL" id="CAXLJM020000007">
    <property type="protein sequence ID" value="CAL8072240.1"/>
    <property type="molecule type" value="Genomic_DNA"/>
</dbReference>
<dbReference type="Gene3D" id="2.102.10.10">
    <property type="entry name" value="Rieske [2Fe-2S] iron-sulphur domain"/>
    <property type="match status" value="1"/>
</dbReference>
<dbReference type="InterPro" id="IPR017941">
    <property type="entry name" value="Rieske_2Fe-2S"/>
</dbReference>
<keyword evidence="1" id="KW-0001">2Fe-2S</keyword>
<keyword evidence="3" id="KW-0408">Iron</keyword>
<sequence>MAETSSVLRLHKCDANNNNNAKGTFIKDWNDNVVQPWQLLPSSAKPLRGFELPKTTPWMVNDESRTDFMYFSAENVTAKEFVKSGGRANVTVNEKDIALISHDNVVYAVQEKCPHIGGPLHIGDIEDVPGCGPCIKCPWHSWTFSLKTGKCIAPSGRDLAGHLETFPVRVNSERNEIKIGFTEIAPSIFSNPPP</sequence>
<comment type="caution">
    <text evidence="6">The sequence shown here is derived from an EMBL/GenBank/DDBJ whole genome shotgun (WGS) entry which is preliminary data.</text>
</comment>
<evidence type="ECO:0000256" key="1">
    <source>
        <dbReference type="ARBA" id="ARBA00022714"/>
    </source>
</evidence>
<evidence type="ECO:0000256" key="3">
    <source>
        <dbReference type="ARBA" id="ARBA00023004"/>
    </source>
</evidence>
<gene>
    <name evidence="6" type="ORF">ODALV1_LOCUS2075</name>
</gene>
<organism evidence="6 7">
    <name type="scientific">Orchesella dallaii</name>
    <dbReference type="NCBI Taxonomy" id="48710"/>
    <lineage>
        <taxon>Eukaryota</taxon>
        <taxon>Metazoa</taxon>
        <taxon>Ecdysozoa</taxon>
        <taxon>Arthropoda</taxon>
        <taxon>Hexapoda</taxon>
        <taxon>Collembola</taxon>
        <taxon>Entomobryomorpha</taxon>
        <taxon>Entomobryoidea</taxon>
        <taxon>Orchesellidae</taxon>
        <taxon>Orchesellinae</taxon>
        <taxon>Orchesella</taxon>
    </lineage>
</organism>
<dbReference type="Proteomes" id="UP001642540">
    <property type="component" value="Unassembled WGS sequence"/>
</dbReference>